<evidence type="ECO:0000256" key="6">
    <source>
        <dbReference type="ARBA" id="ARBA00023004"/>
    </source>
</evidence>
<evidence type="ECO:0000256" key="3">
    <source>
        <dbReference type="ARBA" id="ARBA00022617"/>
    </source>
</evidence>
<keyword evidence="10" id="KW-1185">Reference proteome</keyword>
<protein>
    <submittedName>
        <fullName evidence="9">Cytochrome P450</fullName>
    </submittedName>
</protein>
<evidence type="ECO:0000313" key="9">
    <source>
        <dbReference type="EMBL" id="SPM34851.1"/>
    </source>
</evidence>
<dbReference type="InterPro" id="IPR002397">
    <property type="entry name" value="Cyt_P450_B"/>
</dbReference>
<evidence type="ECO:0000256" key="5">
    <source>
        <dbReference type="ARBA" id="ARBA00023002"/>
    </source>
</evidence>
<evidence type="ECO:0000256" key="8">
    <source>
        <dbReference type="RuleBase" id="RU000461"/>
    </source>
</evidence>
<organism evidence="9 10">
    <name type="scientific">Mycobacterium rhizamassiliense</name>
    <dbReference type="NCBI Taxonomy" id="1841860"/>
    <lineage>
        <taxon>Bacteria</taxon>
        <taxon>Bacillati</taxon>
        <taxon>Actinomycetota</taxon>
        <taxon>Actinomycetes</taxon>
        <taxon>Mycobacteriales</taxon>
        <taxon>Mycobacteriaceae</taxon>
        <taxon>Mycobacterium</taxon>
    </lineage>
</organism>
<keyword evidence="4 8" id="KW-0479">Metal-binding</keyword>
<evidence type="ECO:0000256" key="7">
    <source>
        <dbReference type="ARBA" id="ARBA00023033"/>
    </source>
</evidence>
<keyword evidence="5 8" id="KW-0560">Oxidoreductase</keyword>
<dbReference type="PRINTS" id="PR00385">
    <property type="entry name" value="P450"/>
</dbReference>
<dbReference type="InterPro" id="IPR001128">
    <property type="entry name" value="Cyt_P450"/>
</dbReference>
<dbReference type="PROSITE" id="PS00086">
    <property type="entry name" value="CYTOCHROME_P450"/>
    <property type="match status" value="1"/>
</dbReference>
<feature type="non-terminal residue" evidence="9">
    <location>
        <position position="1"/>
    </location>
</feature>
<dbReference type="SUPFAM" id="SSF48264">
    <property type="entry name" value="Cytochrome P450"/>
    <property type="match status" value="1"/>
</dbReference>
<dbReference type="GO" id="GO:0020037">
    <property type="term" value="F:heme binding"/>
    <property type="evidence" value="ECO:0007669"/>
    <property type="project" value="InterPro"/>
</dbReference>
<dbReference type="GO" id="GO:0016705">
    <property type="term" value="F:oxidoreductase activity, acting on paired donors, with incorporation or reduction of molecular oxygen"/>
    <property type="evidence" value="ECO:0007669"/>
    <property type="project" value="InterPro"/>
</dbReference>
<name>A0A2U3NTK2_9MYCO</name>
<proteinExistence type="inferred from homology"/>
<evidence type="ECO:0000313" key="10">
    <source>
        <dbReference type="Proteomes" id="UP000240988"/>
    </source>
</evidence>
<dbReference type="STRING" id="1841860.GCA_900157375_02675"/>
<dbReference type="Pfam" id="PF00067">
    <property type="entry name" value="p450"/>
    <property type="match status" value="1"/>
</dbReference>
<dbReference type="PRINTS" id="PR00359">
    <property type="entry name" value="BP450"/>
</dbReference>
<dbReference type="PANTHER" id="PTHR46696">
    <property type="entry name" value="P450, PUTATIVE (EUROFUNG)-RELATED"/>
    <property type="match status" value="1"/>
</dbReference>
<reference evidence="9 10" key="1">
    <citation type="submission" date="2017-01" db="EMBL/GenBank/DDBJ databases">
        <authorList>
            <consortium name="Urmite Genomes"/>
        </authorList>
    </citation>
    <scope>NUCLEOTIDE SEQUENCE [LARGE SCALE GENOMIC DNA]</scope>
    <source>
        <strain evidence="9 10">AB57</strain>
    </source>
</reference>
<evidence type="ECO:0000256" key="4">
    <source>
        <dbReference type="ARBA" id="ARBA00022723"/>
    </source>
</evidence>
<dbReference type="FunFam" id="1.10.630.10:FF:000018">
    <property type="entry name" value="Cytochrome P450 monooxygenase"/>
    <property type="match status" value="1"/>
</dbReference>
<evidence type="ECO:0000256" key="2">
    <source>
        <dbReference type="ARBA" id="ARBA00010617"/>
    </source>
</evidence>
<evidence type="ECO:0000256" key="1">
    <source>
        <dbReference type="ARBA" id="ARBA00001971"/>
    </source>
</evidence>
<dbReference type="AlphaFoldDB" id="A0A2U3NTK2"/>
<dbReference type="PANTHER" id="PTHR46696:SF1">
    <property type="entry name" value="CYTOCHROME P450 YJIB-RELATED"/>
    <property type="match status" value="1"/>
</dbReference>
<keyword evidence="6 8" id="KW-0408">Iron</keyword>
<keyword evidence="7 8" id="KW-0503">Monooxygenase</keyword>
<comment type="cofactor">
    <cofactor evidence="1">
        <name>heme</name>
        <dbReference type="ChEBI" id="CHEBI:30413"/>
    </cofactor>
</comment>
<accession>A0A2U3NTK2</accession>
<dbReference type="InterPro" id="IPR017972">
    <property type="entry name" value="Cyt_P450_CS"/>
</dbReference>
<dbReference type="InterPro" id="IPR036396">
    <property type="entry name" value="Cyt_P450_sf"/>
</dbReference>
<comment type="similarity">
    <text evidence="2 8">Belongs to the cytochrome P450 family.</text>
</comment>
<dbReference type="EMBL" id="FUFA01000004">
    <property type="protein sequence ID" value="SPM34851.1"/>
    <property type="molecule type" value="Genomic_DNA"/>
</dbReference>
<sequence length="443" mass="49425">VTTAQQADTAILPDEIARRIVLPEGHADLAELHEAYRWMRNNMPVGKAIVEGYDPLWLVSKYADIQEVEGQPEIFTAGGADKPGSHNPILQNQAGDGFTQQLLGGSLRLMDALPFLDPPEHTTVKNIAFDWFKPLQLKNWETKIRVLANESIEKLKKLSESGKQIDLVDDWALGYPLHVVMTLFGVPAEDEPRMMALTQEFFGTADPEHQREDVEPLSPEAMAQQFANTVQDFYGYFDNLIADCRANPRDDLATLISVARQPDGEYWPTPYTYGWFMAICTAGHDTTSATLAGTLQQLALHPEVLARVKADPSLVPNLIQEGLRYVAPVKHFMRRALQDYELDGQTIKAGDRVMPLFQSACRDADLFSNPDEFNIDRKPNNHMAFGFGAHTCVGQHLAKLELRVMFEELLPRLESIEVLGPGSVTHTNFVGGLKHLPARVTVS</sequence>
<dbReference type="Gene3D" id="1.10.630.10">
    <property type="entry name" value="Cytochrome P450"/>
    <property type="match status" value="1"/>
</dbReference>
<dbReference type="GO" id="GO:0004497">
    <property type="term" value="F:monooxygenase activity"/>
    <property type="evidence" value="ECO:0007669"/>
    <property type="project" value="UniProtKB-KW"/>
</dbReference>
<dbReference type="Proteomes" id="UP000240988">
    <property type="component" value="Unassembled WGS sequence"/>
</dbReference>
<dbReference type="GO" id="GO:0005506">
    <property type="term" value="F:iron ion binding"/>
    <property type="evidence" value="ECO:0007669"/>
    <property type="project" value="InterPro"/>
</dbReference>
<gene>
    <name evidence="9" type="ORF">MRAB57_2672</name>
</gene>
<keyword evidence="3 8" id="KW-0349">Heme</keyword>